<sequence length="79" mass="8575">MNDLSSWLIAVFLVLFSVMVSAADIPSEVEGTQDLDQLSCVDEATQNCIDNACLTSDDIDCEDNCGKLAQQKCQDANNE</sequence>
<keyword evidence="1" id="KW-0732">Signal</keyword>
<organism evidence="3 5">
    <name type="scientific">Legionella quateirensis</name>
    <dbReference type="NCBI Taxonomy" id="45072"/>
    <lineage>
        <taxon>Bacteria</taxon>
        <taxon>Pseudomonadati</taxon>
        <taxon>Pseudomonadota</taxon>
        <taxon>Gammaproteobacteria</taxon>
        <taxon>Legionellales</taxon>
        <taxon>Legionellaceae</taxon>
        <taxon>Legionella</taxon>
    </lineage>
</organism>
<evidence type="ECO:0008006" key="6">
    <source>
        <dbReference type="Google" id="ProtNLM"/>
    </source>
</evidence>
<dbReference type="STRING" id="45072.Lqua_1427"/>
<reference evidence="2 4" key="1">
    <citation type="submission" date="2015-11" db="EMBL/GenBank/DDBJ databases">
        <title>Genomic analysis of 38 Legionella species identifies large and diverse effector repertoires.</title>
        <authorList>
            <person name="Burstein D."/>
            <person name="Amaro F."/>
            <person name="Zusman T."/>
            <person name="Lifshitz Z."/>
            <person name="Cohen O."/>
            <person name="Gilbert J.A."/>
            <person name="Pupko T."/>
            <person name="Shuman H.A."/>
            <person name="Segal G."/>
        </authorList>
    </citation>
    <scope>NUCLEOTIDE SEQUENCE [LARGE SCALE GENOMIC DNA]</scope>
    <source>
        <strain evidence="2 4">ATCC 49507</strain>
    </source>
</reference>
<evidence type="ECO:0000313" key="3">
    <source>
        <dbReference type="EMBL" id="STY17556.1"/>
    </source>
</evidence>
<proteinExistence type="predicted"/>
<evidence type="ECO:0000313" key="2">
    <source>
        <dbReference type="EMBL" id="KTD51200.1"/>
    </source>
</evidence>
<dbReference type="RefSeq" id="WP_058473587.1">
    <property type="nucleotide sequence ID" value="NZ_CAAAIL010000013.1"/>
</dbReference>
<protein>
    <recommendedName>
        <fullName evidence="6">Secreted protein</fullName>
    </recommendedName>
</protein>
<dbReference type="OrthoDB" id="5648993at2"/>
<dbReference type="EMBL" id="UGOW01000001">
    <property type="protein sequence ID" value="STY17556.1"/>
    <property type="molecule type" value="Genomic_DNA"/>
</dbReference>
<evidence type="ECO:0000313" key="5">
    <source>
        <dbReference type="Proteomes" id="UP000254230"/>
    </source>
</evidence>
<evidence type="ECO:0000256" key="1">
    <source>
        <dbReference type="SAM" id="SignalP"/>
    </source>
</evidence>
<name>A0A378KTB3_9GAMM</name>
<keyword evidence="4" id="KW-1185">Reference proteome</keyword>
<feature type="signal peptide" evidence="1">
    <location>
        <begin position="1"/>
        <end position="22"/>
    </location>
</feature>
<dbReference type="EMBL" id="LNYR01000012">
    <property type="protein sequence ID" value="KTD51200.1"/>
    <property type="molecule type" value="Genomic_DNA"/>
</dbReference>
<gene>
    <name evidence="2" type="ORF">Lqua_1427</name>
    <name evidence="3" type="ORF">NCTC12376_01364</name>
</gene>
<evidence type="ECO:0000313" key="4">
    <source>
        <dbReference type="Proteomes" id="UP000054639"/>
    </source>
</evidence>
<dbReference type="Proteomes" id="UP000254230">
    <property type="component" value="Unassembled WGS sequence"/>
</dbReference>
<accession>A0A378KTB3</accession>
<dbReference type="Proteomes" id="UP000054639">
    <property type="component" value="Unassembled WGS sequence"/>
</dbReference>
<dbReference type="AlphaFoldDB" id="A0A378KTB3"/>
<reference evidence="3 5" key="2">
    <citation type="submission" date="2018-06" db="EMBL/GenBank/DDBJ databases">
        <authorList>
            <consortium name="Pathogen Informatics"/>
            <person name="Doyle S."/>
        </authorList>
    </citation>
    <scope>NUCLEOTIDE SEQUENCE [LARGE SCALE GENOMIC DNA]</scope>
    <source>
        <strain evidence="3 5">NCTC12376</strain>
    </source>
</reference>
<feature type="chain" id="PRO_5016706633" description="Secreted protein" evidence="1">
    <location>
        <begin position="23"/>
        <end position="79"/>
    </location>
</feature>